<gene>
    <name evidence="1" type="primary">27</name>
    <name evidence="1" type="ORF">SEA_ASCELA_27</name>
</gene>
<reference evidence="1 2" key="1">
    <citation type="submission" date="2023-03" db="EMBL/GenBank/DDBJ databases">
        <authorList>
            <person name="Kanak A."/>
            <person name="Audrey N."/>
            <person name="Garlena R.A."/>
            <person name="Russell D.A."/>
            <person name="Jacobs-Sera D."/>
            <person name="Hatfull G.F."/>
        </authorList>
    </citation>
    <scope>NUCLEOTIDE SEQUENCE [LARGE SCALE GENOMIC DNA]</scope>
</reference>
<name>A0AAF0K1J0_9CAUD</name>
<proteinExistence type="predicted"/>
<dbReference type="Proteomes" id="UP001224915">
    <property type="component" value="Segment"/>
</dbReference>
<dbReference type="EMBL" id="OQ709218">
    <property type="protein sequence ID" value="WGH21550.1"/>
    <property type="molecule type" value="Genomic_DNA"/>
</dbReference>
<evidence type="ECO:0000313" key="1">
    <source>
        <dbReference type="EMBL" id="WGH21550.1"/>
    </source>
</evidence>
<sequence>MRHIRRAVYRAGFRPRPGSILYSPSAALIYSIRDADISGAFREAMRAGEK</sequence>
<protein>
    <submittedName>
        <fullName evidence="1">Uncharacterized protein</fullName>
    </submittedName>
</protein>
<organism evidence="1 2">
    <name type="scientific">Arthrobacter phage Ascela</name>
    <dbReference type="NCBI Taxonomy" id="3038360"/>
    <lineage>
        <taxon>Viruses</taxon>
        <taxon>Duplodnaviria</taxon>
        <taxon>Heunggongvirae</taxon>
        <taxon>Uroviricota</taxon>
        <taxon>Caudoviricetes</taxon>
        <taxon>Casidaviridae</taxon>
        <taxon>Yangvirus</taxon>
        <taxon>Yangvirus ascela</taxon>
    </lineage>
</organism>
<accession>A0AAF0K1J0</accession>
<evidence type="ECO:0000313" key="2">
    <source>
        <dbReference type="Proteomes" id="UP001224915"/>
    </source>
</evidence>
<keyword evidence="2" id="KW-1185">Reference proteome</keyword>